<evidence type="ECO:0000256" key="11">
    <source>
        <dbReference type="SAM" id="Phobius"/>
    </source>
</evidence>
<evidence type="ECO:0000256" key="2">
    <source>
        <dbReference type="ARBA" id="ARBA00022448"/>
    </source>
</evidence>
<keyword evidence="6 11" id="KW-1133">Transmembrane helix</keyword>
<evidence type="ECO:0000256" key="4">
    <source>
        <dbReference type="ARBA" id="ARBA00022519"/>
    </source>
</evidence>
<feature type="transmembrane region" description="Helical" evidence="11">
    <location>
        <begin position="117"/>
        <end position="140"/>
    </location>
</feature>
<dbReference type="GO" id="GO:0015499">
    <property type="term" value="F:formate transmembrane transporter activity"/>
    <property type="evidence" value="ECO:0007669"/>
    <property type="project" value="UniProtKB-UniRule"/>
</dbReference>
<evidence type="ECO:0000256" key="6">
    <source>
        <dbReference type="ARBA" id="ARBA00022989"/>
    </source>
</evidence>
<dbReference type="InterPro" id="IPR023999">
    <property type="entry name" value="Formate_transptr_FocA"/>
</dbReference>
<feature type="transmembrane region" description="Helical" evidence="11">
    <location>
        <begin position="170"/>
        <end position="189"/>
    </location>
</feature>
<evidence type="ECO:0000256" key="5">
    <source>
        <dbReference type="ARBA" id="ARBA00022692"/>
    </source>
</evidence>
<dbReference type="InterPro" id="IPR023271">
    <property type="entry name" value="Aquaporin-like"/>
</dbReference>
<dbReference type="PANTHER" id="PTHR30520">
    <property type="entry name" value="FORMATE TRANSPORTER-RELATED"/>
    <property type="match status" value="1"/>
</dbReference>
<dbReference type="AlphaFoldDB" id="A0A3S9XAP6"/>
<accession>A0A3S9XAP6</accession>
<protein>
    <recommendedName>
        <fullName evidence="10">Formate transporter FocA</fullName>
    </recommendedName>
</protein>
<dbReference type="KEGG" id="emo:DM558_01345"/>
<evidence type="ECO:0000256" key="8">
    <source>
        <dbReference type="ARBA" id="ARBA00035914"/>
    </source>
</evidence>
<dbReference type="Proteomes" id="UP000273143">
    <property type="component" value="Chromosome"/>
</dbReference>
<dbReference type="InterPro" id="IPR024002">
    <property type="entry name" value="For/NO2_transpt_CS"/>
</dbReference>
<evidence type="ECO:0000256" key="3">
    <source>
        <dbReference type="ARBA" id="ARBA00022475"/>
    </source>
</evidence>
<evidence type="ECO:0000256" key="7">
    <source>
        <dbReference type="ARBA" id="ARBA00023136"/>
    </source>
</evidence>
<reference evidence="13" key="1">
    <citation type="submission" date="2018-06" db="EMBL/GenBank/DDBJ databases">
        <title>Complete genome of Pseudomonas insecticola strain QZS01.</title>
        <authorList>
            <person name="Wang J."/>
            <person name="Su Q."/>
        </authorList>
    </citation>
    <scope>NUCLEOTIDE SEQUENCE [LARGE SCALE GENOMIC DNA]</scope>
    <source>
        <strain evidence="13">QZS01</strain>
    </source>
</reference>
<keyword evidence="2" id="KW-0813">Transport</keyword>
<dbReference type="NCBIfam" id="TIGR00790">
    <property type="entry name" value="fnt"/>
    <property type="match status" value="1"/>
</dbReference>
<dbReference type="Pfam" id="PF01226">
    <property type="entry name" value="Form_Nir_trans"/>
    <property type="match status" value="1"/>
</dbReference>
<comment type="subcellular location">
    <subcellularLocation>
        <location evidence="1">Cell inner membrane</location>
        <topology evidence="1">Multi-pass membrane protein</topology>
    </subcellularLocation>
</comment>
<organism evidence="12 13">
    <name type="scientific">Entomomonas moraniae</name>
    <dbReference type="NCBI Taxonomy" id="2213226"/>
    <lineage>
        <taxon>Bacteria</taxon>
        <taxon>Pseudomonadati</taxon>
        <taxon>Pseudomonadota</taxon>
        <taxon>Gammaproteobacteria</taxon>
        <taxon>Pseudomonadales</taxon>
        <taxon>Pseudomonadaceae</taxon>
        <taxon>Entomomonas</taxon>
    </lineage>
</organism>
<feature type="transmembrane region" description="Helical" evidence="11">
    <location>
        <begin position="39"/>
        <end position="63"/>
    </location>
</feature>
<proteinExistence type="inferred from homology"/>
<dbReference type="GO" id="GO:0005886">
    <property type="term" value="C:plasma membrane"/>
    <property type="evidence" value="ECO:0007669"/>
    <property type="project" value="UniProtKB-SubCell"/>
</dbReference>
<keyword evidence="7 11" id="KW-0472">Membrane</keyword>
<dbReference type="NCBIfam" id="TIGR04060">
    <property type="entry name" value="formate_focA"/>
    <property type="match status" value="1"/>
</dbReference>
<feature type="transmembrane region" description="Helical" evidence="11">
    <location>
        <begin position="261"/>
        <end position="285"/>
    </location>
</feature>
<comment type="similarity">
    <text evidence="9">Belongs to the FNT transporter (TC 1.A.16) family.</text>
</comment>
<dbReference type="RefSeq" id="WP_127161710.1">
    <property type="nucleotide sequence ID" value="NZ_CP029822.1"/>
</dbReference>
<evidence type="ECO:0000313" key="13">
    <source>
        <dbReference type="Proteomes" id="UP000273143"/>
    </source>
</evidence>
<feature type="transmembrane region" description="Helical" evidence="11">
    <location>
        <begin position="75"/>
        <end position="96"/>
    </location>
</feature>
<evidence type="ECO:0000256" key="9">
    <source>
        <dbReference type="ARBA" id="ARBA00049660"/>
    </source>
</evidence>
<dbReference type="InterPro" id="IPR000292">
    <property type="entry name" value="For/NO2_transpt"/>
</dbReference>
<dbReference type="EMBL" id="CP029822">
    <property type="protein sequence ID" value="AZS49500.1"/>
    <property type="molecule type" value="Genomic_DNA"/>
</dbReference>
<evidence type="ECO:0000256" key="10">
    <source>
        <dbReference type="NCBIfam" id="TIGR04060"/>
    </source>
</evidence>
<name>A0A3S9XAP6_9GAMM</name>
<evidence type="ECO:0000256" key="1">
    <source>
        <dbReference type="ARBA" id="ARBA00004429"/>
    </source>
</evidence>
<evidence type="ECO:0000313" key="12">
    <source>
        <dbReference type="EMBL" id="AZS49500.1"/>
    </source>
</evidence>
<gene>
    <name evidence="12" type="primary">focA</name>
    <name evidence="12" type="ORF">DM558_01345</name>
</gene>
<feature type="transmembrane region" description="Helical" evidence="11">
    <location>
        <begin position="201"/>
        <end position="221"/>
    </location>
</feature>
<dbReference type="PROSITE" id="PS01005">
    <property type="entry name" value="FORMATE_NITRITE_TP_1"/>
    <property type="match status" value="1"/>
</dbReference>
<dbReference type="PANTHER" id="PTHR30520:SF10">
    <property type="entry name" value="FORMATE CHANNEL FOCA-RELATED"/>
    <property type="match status" value="1"/>
</dbReference>
<sequence length="291" mass="31288">MEQQSPSPSPVSFDLHNPHEMAKIAEAAMTAKAKRPFGTAFLGAIFGGFFIALAFVFFTLVTTGSGAMPYGMAKLVGGICFSMGLMLVVLCGSDLFTSTTMTVIAKASKKITWWELIKNWLTVYFGNFAGALLLVAIIYASGHPWDANGSIALNYLNIAQHKIHHTFIEAVALGIMCNVMVCLGVWLAFSGRSTTDKILAVILPVAMFVACGFEHCVANMYEIPMGILLQTTASPDFWAAQGVEAAKYGDLNLADFLLHNLLPVTIGNIIGGGLLVGMGNWLLFLRPGARR</sequence>
<keyword evidence="13" id="KW-1185">Reference proteome</keyword>
<comment type="catalytic activity">
    <reaction evidence="8">
        <text>formate(in) = formate(out)</text>
        <dbReference type="Rhea" id="RHEA:29679"/>
        <dbReference type="ChEBI" id="CHEBI:15740"/>
    </reaction>
</comment>
<keyword evidence="3" id="KW-1003">Cell membrane</keyword>
<keyword evidence="5 11" id="KW-0812">Transmembrane</keyword>
<keyword evidence="4" id="KW-0997">Cell inner membrane</keyword>
<dbReference type="Gene3D" id="1.20.1080.10">
    <property type="entry name" value="Glycerol uptake facilitator protein"/>
    <property type="match status" value="1"/>
</dbReference>